<proteinExistence type="predicted"/>
<gene>
    <name evidence="2" type="primary">orf112</name>
</gene>
<keyword evidence="1" id="KW-1133">Transmembrane helix</keyword>
<name>A0A1X8VJJ9_9HYPO</name>
<dbReference type="EMBL" id="KY622006">
    <property type="protein sequence ID" value="ARF03364.1"/>
    <property type="molecule type" value="Genomic_DNA"/>
</dbReference>
<dbReference type="RefSeq" id="YP_009364367.1">
    <property type="nucleotide sequence ID" value="NC_034659.1"/>
</dbReference>
<feature type="transmembrane region" description="Helical" evidence="1">
    <location>
        <begin position="89"/>
        <end position="109"/>
    </location>
</feature>
<accession>A0A1X8VJJ9</accession>
<keyword evidence="2" id="KW-0496">Mitochondrion</keyword>
<reference evidence="2" key="1">
    <citation type="submission" date="2017-02" db="EMBL/GenBank/DDBJ databases">
        <title>SMRT sequencing of the wild medicinal fungus Ophiocordyceps sinensis mitochondrial genome reveals phylogenetic relationship and depicts a genome-wide modification map.</title>
        <authorList>
            <person name="Liu D."/>
            <person name="Kang X."/>
            <person name="Hu L."/>
        </authorList>
    </citation>
    <scope>NUCLEOTIDE SEQUENCE</scope>
</reference>
<protein>
    <submittedName>
        <fullName evidence="2">Uncharacterized protein</fullName>
    </submittedName>
</protein>
<keyword evidence="1" id="KW-0472">Membrane</keyword>
<evidence type="ECO:0000256" key="1">
    <source>
        <dbReference type="SAM" id="Phobius"/>
    </source>
</evidence>
<geneLocation type="mitochondrion" evidence="2"/>
<organism evidence="2">
    <name type="scientific">Ophiocordyceps sinensis</name>
    <dbReference type="NCBI Taxonomy" id="72228"/>
    <lineage>
        <taxon>Eukaryota</taxon>
        <taxon>Fungi</taxon>
        <taxon>Dikarya</taxon>
        <taxon>Ascomycota</taxon>
        <taxon>Pezizomycotina</taxon>
        <taxon>Sordariomycetes</taxon>
        <taxon>Hypocreomycetidae</taxon>
        <taxon>Hypocreales</taxon>
        <taxon>Ophiocordycipitaceae</taxon>
        <taxon>Ophiocordyceps</taxon>
    </lineage>
</organism>
<evidence type="ECO:0000313" key="2">
    <source>
        <dbReference type="EMBL" id="ARF03364.1"/>
    </source>
</evidence>
<dbReference type="AlphaFoldDB" id="A0A1X8VJJ9"/>
<sequence>MGAVKQPSKLFNKIILVWNQVWYQYMSPQIKSLHHNLHHNMFSNYHHYKLFYHIYYCYLLFSDVYCHNHQNLNHFFLFLLLYTRHDYQIVEWASPIFLASFSLLLIFLYEVV</sequence>
<dbReference type="GeneID" id="32888739"/>
<keyword evidence="1" id="KW-0812">Transmembrane</keyword>
<feature type="transmembrane region" description="Helical" evidence="1">
    <location>
        <begin position="50"/>
        <end position="68"/>
    </location>
</feature>